<sequence>MIFEVSYTSRRYACRNDRRDLFLAEDARVLMRVPGVELFAAGPLAQTSRAG</sequence>
<proteinExistence type="predicted"/>
<reference evidence="1 2" key="1">
    <citation type="submission" date="2020-08" db="EMBL/GenBank/DDBJ databases">
        <title>Genomic Encyclopedia of Type Strains, Phase IV (KMG-IV): sequencing the most valuable type-strain genomes for metagenomic binning, comparative biology and taxonomic classification.</title>
        <authorList>
            <person name="Goeker M."/>
        </authorList>
    </citation>
    <scope>NUCLEOTIDE SEQUENCE [LARGE SCALE GENOMIC DNA]</scope>
    <source>
        <strain evidence="1 2">DSM 29781</strain>
    </source>
</reference>
<accession>A0A7W8HG06</accession>
<evidence type="ECO:0000313" key="1">
    <source>
        <dbReference type="EMBL" id="MBB5271248.1"/>
    </source>
</evidence>
<evidence type="ECO:0000313" key="2">
    <source>
        <dbReference type="Proteomes" id="UP000532440"/>
    </source>
</evidence>
<dbReference type="AlphaFoldDB" id="A0A7W8HG06"/>
<dbReference type="RefSeq" id="WP_183965335.1">
    <property type="nucleotide sequence ID" value="NZ_BAABEW010000017.1"/>
</dbReference>
<organism evidence="1 2">
    <name type="scientific">Quisquiliibacterium transsilvanicum</name>
    <dbReference type="NCBI Taxonomy" id="1549638"/>
    <lineage>
        <taxon>Bacteria</taxon>
        <taxon>Pseudomonadati</taxon>
        <taxon>Pseudomonadota</taxon>
        <taxon>Betaproteobacteria</taxon>
        <taxon>Burkholderiales</taxon>
        <taxon>Burkholderiaceae</taxon>
        <taxon>Quisquiliibacterium</taxon>
    </lineage>
</organism>
<dbReference type="EMBL" id="JACHGB010000002">
    <property type="protein sequence ID" value="MBB5271248.1"/>
    <property type="molecule type" value="Genomic_DNA"/>
</dbReference>
<gene>
    <name evidence="1" type="ORF">HNQ70_001252</name>
</gene>
<keyword evidence="2" id="KW-1185">Reference proteome</keyword>
<name>A0A7W8HG06_9BURK</name>
<protein>
    <submittedName>
        <fullName evidence="1">Uncharacterized protein</fullName>
    </submittedName>
</protein>
<comment type="caution">
    <text evidence="1">The sequence shown here is derived from an EMBL/GenBank/DDBJ whole genome shotgun (WGS) entry which is preliminary data.</text>
</comment>
<dbReference type="Proteomes" id="UP000532440">
    <property type="component" value="Unassembled WGS sequence"/>
</dbReference>